<keyword evidence="3" id="KW-1185">Reference proteome</keyword>
<feature type="non-terminal residue" evidence="2">
    <location>
        <position position="1"/>
    </location>
</feature>
<sequence length="576" mass="65007">GQWTYAVFLSFRGEDSRTTITDHLYHAPKDAGINLFRDTEGLQRGEHISSRIFDVIRGSRVSVVVFSKKYSHVELAGSFLEAFCRHEQMFVSEKDKVTEEVEGIALNSPELRTVKVNAEAFVRMNRLRLLRLDNMHFLGHLKVLNLSYSSLLTQNPDYSKLPNLEELILRDCSKLAEVHSSIGCLERLVSLNLKNCKSLIEIPSSICRLKSLKILDISSCPNINWLSEDFGDMVSLTEFLAEGTGITRVPFSATRLTNLMNVSFSVCKEQMTRSISSLIWSLVWPRSASRAKNVQIDCLFQLRSLRTLRLAYCSLSDESIPKEGLGSLQLLENLELSGNWFSSLPDTIRGLLSSRNLYWMIAQISSHFQACPQVLLSCRQLTAYHWKGQQAFNIVPNVSFAECRLRGVTVCVIYSSDKDMLVASPSISYRVTVRNRGRTVELIHQTGKGGDDKEIHYAISGEGTASQAWLVHLPRQVVFRDQMSLEGEVKLEADSLCVERIGIIFGCQVCLYCHFDCSTGREAPLMTQPSSSTIMPLSWSSSCELNLFQVMPSRLKHTRVLGDSETEGHERKLKRQ</sequence>
<dbReference type="Pfam" id="PF25013">
    <property type="entry name" value="LRR_Zer-1"/>
    <property type="match status" value="1"/>
</dbReference>
<dbReference type="STRING" id="22663.A0A2I0IDN3"/>
<dbReference type="PROSITE" id="PS50104">
    <property type="entry name" value="TIR"/>
    <property type="match status" value="1"/>
</dbReference>
<dbReference type="InterPro" id="IPR044974">
    <property type="entry name" value="Disease_R_plants"/>
</dbReference>
<feature type="domain" description="TIR" evidence="1">
    <location>
        <begin position="3"/>
        <end position="129"/>
    </location>
</feature>
<dbReference type="AlphaFoldDB" id="A0A2I0IDN3"/>
<dbReference type="Gene3D" id="3.40.50.10140">
    <property type="entry name" value="Toll/interleukin-1 receptor homology (TIR) domain"/>
    <property type="match status" value="1"/>
</dbReference>
<dbReference type="Pfam" id="PF01582">
    <property type="entry name" value="TIR"/>
    <property type="match status" value="1"/>
</dbReference>
<proteinExistence type="predicted"/>
<dbReference type="InterPro" id="IPR056845">
    <property type="entry name" value="LRR_Zer-1"/>
</dbReference>
<dbReference type="Gene3D" id="3.80.10.10">
    <property type="entry name" value="Ribonuclease Inhibitor"/>
    <property type="match status" value="1"/>
</dbReference>
<dbReference type="PANTHER" id="PTHR11017">
    <property type="entry name" value="LEUCINE-RICH REPEAT-CONTAINING PROTEIN"/>
    <property type="match status" value="1"/>
</dbReference>
<dbReference type="SUPFAM" id="SSF52200">
    <property type="entry name" value="Toll/Interleukin receptor TIR domain"/>
    <property type="match status" value="1"/>
</dbReference>
<dbReference type="InterPro" id="IPR000157">
    <property type="entry name" value="TIR_dom"/>
</dbReference>
<dbReference type="GO" id="GO:0006952">
    <property type="term" value="P:defense response"/>
    <property type="evidence" value="ECO:0007669"/>
    <property type="project" value="InterPro"/>
</dbReference>
<gene>
    <name evidence="2" type="ORF">CRG98_037663</name>
</gene>
<dbReference type="SMART" id="SM00255">
    <property type="entry name" value="TIR"/>
    <property type="match status" value="1"/>
</dbReference>
<dbReference type="EMBL" id="PGOL01003254">
    <property type="protein sequence ID" value="PKI41913.1"/>
    <property type="molecule type" value="Genomic_DNA"/>
</dbReference>
<dbReference type="GO" id="GO:0007165">
    <property type="term" value="P:signal transduction"/>
    <property type="evidence" value="ECO:0007669"/>
    <property type="project" value="InterPro"/>
</dbReference>
<dbReference type="InterPro" id="IPR035897">
    <property type="entry name" value="Toll_tir_struct_dom_sf"/>
</dbReference>
<evidence type="ECO:0000259" key="1">
    <source>
        <dbReference type="PROSITE" id="PS50104"/>
    </source>
</evidence>
<dbReference type="InterPro" id="IPR032675">
    <property type="entry name" value="LRR_dom_sf"/>
</dbReference>
<evidence type="ECO:0000313" key="2">
    <source>
        <dbReference type="EMBL" id="PKI41913.1"/>
    </source>
</evidence>
<accession>A0A2I0IDN3</accession>
<organism evidence="2 3">
    <name type="scientific">Punica granatum</name>
    <name type="common">Pomegranate</name>
    <dbReference type="NCBI Taxonomy" id="22663"/>
    <lineage>
        <taxon>Eukaryota</taxon>
        <taxon>Viridiplantae</taxon>
        <taxon>Streptophyta</taxon>
        <taxon>Embryophyta</taxon>
        <taxon>Tracheophyta</taxon>
        <taxon>Spermatophyta</taxon>
        <taxon>Magnoliopsida</taxon>
        <taxon>eudicotyledons</taxon>
        <taxon>Gunneridae</taxon>
        <taxon>Pentapetalae</taxon>
        <taxon>rosids</taxon>
        <taxon>malvids</taxon>
        <taxon>Myrtales</taxon>
        <taxon>Lythraceae</taxon>
        <taxon>Punica</taxon>
    </lineage>
</organism>
<protein>
    <recommendedName>
        <fullName evidence="1">TIR domain-containing protein</fullName>
    </recommendedName>
</protein>
<name>A0A2I0IDN3_PUNGR</name>
<comment type="caution">
    <text evidence="2">The sequence shown here is derived from an EMBL/GenBank/DDBJ whole genome shotgun (WGS) entry which is preliminary data.</text>
</comment>
<dbReference type="PANTHER" id="PTHR11017:SF385">
    <property type="entry name" value="DISEASE RESISTANCE PROTEIN (TIR-NBS-LRR CLASS)-RELATED"/>
    <property type="match status" value="1"/>
</dbReference>
<evidence type="ECO:0000313" key="3">
    <source>
        <dbReference type="Proteomes" id="UP000233551"/>
    </source>
</evidence>
<reference evidence="2 3" key="1">
    <citation type="submission" date="2017-11" db="EMBL/GenBank/DDBJ databases">
        <title>De-novo sequencing of pomegranate (Punica granatum L.) genome.</title>
        <authorList>
            <person name="Akparov Z."/>
            <person name="Amiraslanov A."/>
            <person name="Hajiyeva S."/>
            <person name="Abbasov M."/>
            <person name="Kaur K."/>
            <person name="Hamwieh A."/>
            <person name="Solovyev V."/>
            <person name="Salamov A."/>
            <person name="Braich B."/>
            <person name="Kosarev P."/>
            <person name="Mahmoud A."/>
            <person name="Hajiyev E."/>
            <person name="Babayeva S."/>
            <person name="Izzatullayeva V."/>
            <person name="Mammadov A."/>
            <person name="Mammadov A."/>
            <person name="Sharifova S."/>
            <person name="Ojaghi J."/>
            <person name="Eynullazada K."/>
            <person name="Bayramov B."/>
            <person name="Abdulazimova A."/>
            <person name="Shahmuradov I."/>
        </authorList>
    </citation>
    <scope>NUCLEOTIDE SEQUENCE [LARGE SCALE GENOMIC DNA]</scope>
    <source>
        <strain evidence="3">cv. AG2017</strain>
        <tissue evidence="2">Leaf</tissue>
    </source>
</reference>
<dbReference type="Proteomes" id="UP000233551">
    <property type="component" value="Unassembled WGS sequence"/>
</dbReference>
<dbReference type="SUPFAM" id="SSF52058">
    <property type="entry name" value="L domain-like"/>
    <property type="match status" value="1"/>
</dbReference>